<feature type="transmembrane region" description="Helical" evidence="1">
    <location>
        <begin position="343"/>
        <end position="361"/>
    </location>
</feature>
<reference evidence="3" key="1">
    <citation type="submission" date="2024-07" db="EMBL/GenBank/DDBJ databases">
        <title>Halotolerant mesophilic bacterium Ornithinibacillus sp. 4-3, sp. nov., isolated from soil.</title>
        <authorList>
            <person name="Sidarenka A.V."/>
            <person name="Guliayeva D.E."/>
            <person name="Leanovich S.I."/>
            <person name="Hileuskaya K.S."/>
            <person name="Akhremchuk A.E."/>
            <person name="Sikolenko M.A."/>
            <person name="Valentovich L.N."/>
        </authorList>
    </citation>
    <scope>NUCLEOTIDE SEQUENCE</scope>
    <source>
        <strain evidence="3">4-3</strain>
    </source>
</reference>
<dbReference type="AlphaFoldDB" id="A0AB39HTL3"/>
<keyword evidence="1" id="KW-0472">Membrane</keyword>
<feature type="transmembrane region" description="Helical" evidence="1">
    <location>
        <begin position="39"/>
        <end position="63"/>
    </location>
</feature>
<evidence type="ECO:0000313" key="3">
    <source>
        <dbReference type="EMBL" id="XDK33336.1"/>
    </source>
</evidence>
<accession>A0AB39HTL3</accession>
<dbReference type="InterPro" id="IPR014529">
    <property type="entry name" value="UCP026631"/>
</dbReference>
<keyword evidence="1" id="KW-1133">Transmembrane helix</keyword>
<feature type="transmembrane region" description="Helical" evidence="1">
    <location>
        <begin position="207"/>
        <end position="230"/>
    </location>
</feature>
<feature type="transmembrane region" description="Helical" evidence="1">
    <location>
        <begin position="168"/>
        <end position="187"/>
    </location>
</feature>
<name>A0AB39HTL3_9BACI</name>
<feature type="transmembrane region" description="Helical" evidence="1">
    <location>
        <begin position="12"/>
        <end position="33"/>
    </location>
</feature>
<evidence type="ECO:0000256" key="1">
    <source>
        <dbReference type="SAM" id="Phobius"/>
    </source>
</evidence>
<gene>
    <name evidence="3" type="ORF">AB4Y30_02915</name>
</gene>
<dbReference type="RefSeq" id="WP_368654018.1">
    <property type="nucleotide sequence ID" value="NZ_CP162599.1"/>
</dbReference>
<keyword evidence="1" id="KW-0812">Transmembrane</keyword>
<dbReference type="PANTHER" id="PTHR34473">
    <property type="entry name" value="UPF0699 TRANSMEMBRANE PROTEIN YDBS"/>
    <property type="match status" value="1"/>
</dbReference>
<feature type="domain" description="YdbS-like PH" evidence="2">
    <location>
        <begin position="384"/>
        <end position="465"/>
    </location>
</feature>
<protein>
    <submittedName>
        <fullName evidence="3">PH domain-containing protein</fullName>
    </submittedName>
</protein>
<dbReference type="Pfam" id="PF03703">
    <property type="entry name" value="bPH_2"/>
    <property type="match status" value="3"/>
</dbReference>
<dbReference type="PIRSF" id="PIRSF026631">
    <property type="entry name" value="UCP026631"/>
    <property type="match status" value="1"/>
</dbReference>
<organism evidence="3">
    <name type="scientific">Ornithinibacillus sp. 4-3</name>
    <dbReference type="NCBI Taxonomy" id="3231488"/>
    <lineage>
        <taxon>Bacteria</taxon>
        <taxon>Bacillati</taxon>
        <taxon>Bacillota</taxon>
        <taxon>Bacilli</taxon>
        <taxon>Bacillales</taxon>
        <taxon>Bacillaceae</taxon>
        <taxon>Ornithinibacillus</taxon>
    </lineage>
</organism>
<evidence type="ECO:0000259" key="2">
    <source>
        <dbReference type="Pfam" id="PF03703"/>
    </source>
</evidence>
<feature type="domain" description="YdbS-like PH" evidence="2">
    <location>
        <begin position="239"/>
        <end position="318"/>
    </location>
</feature>
<dbReference type="PANTHER" id="PTHR34473:SF2">
    <property type="entry name" value="UPF0699 TRANSMEMBRANE PROTEIN YDBT"/>
    <property type="match status" value="1"/>
</dbReference>
<proteinExistence type="predicted"/>
<feature type="domain" description="YdbS-like PH" evidence="2">
    <location>
        <begin position="60"/>
        <end position="139"/>
    </location>
</feature>
<sequence length="470" mass="54057">MMFEQKRLHPIAILFNLIVIIKNTLFIIIAAFLGISVSYFFLIGILGFILFIIVFSFLSWYRFIYWIENDELRIEYGIFVRKKRMISKNRIQSIDLTANPIHRLLGLVKVQVETAGSNEGAEASLSAVHLTEAEQLKSILKEQSLSSDIAEEVEQQNQVQEKISPQRLFMAGTTSSSIGVLLAIVAFGFSKVEQFLPEHLYENTVALIISFSLSMIIVLAFLFFFILWLIGIAGTMLKYWNFTIVKQGKELLIQRGLLETKQLTIPLNRIQAIEIEQSLIRQPLGYVSLHVVVAGSDVKEGFPVVFPFMRMVEVESFLQRFLPDYTGMLVPLKPLPKRALKFYIFRALIPMIILSILIWYFLPNFLWVIILLSMLGIGIGYLRYKDSGYRIQGKKVTWCKRLIGKTIVLVYHRRIQAFEEKQFKVQAWQKLATARLSIIGSLGAGTHYTLKDLEEADVEEIGDWYSYREN</sequence>
<feature type="transmembrane region" description="Helical" evidence="1">
    <location>
        <begin position="367"/>
        <end position="384"/>
    </location>
</feature>
<dbReference type="InterPro" id="IPR005182">
    <property type="entry name" value="YdbS-like_PH"/>
</dbReference>
<dbReference type="EMBL" id="CP162599">
    <property type="protein sequence ID" value="XDK33336.1"/>
    <property type="molecule type" value="Genomic_DNA"/>
</dbReference>